<keyword evidence="4" id="KW-0547">Nucleotide-binding</keyword>
<evidence type="ECO:0000256" key="4">
    <source>
        <dbReference type="ARBA" id="ARBA00022741"/>
    </source>
</evidence>
<dbReference type="GO" id="GO:0004072">
    <property type="term" value="F:aspartate kinase activity"/>
    <property type="evidence" value="ECO:0007669"/>
    <property type="project" value="UniProtKB-EC"/>
</dbReference>
<keyword evidence="3" id="KW-0808">Transferase</keyword>
<dbReference type="EC" id="2.7.2.4" evidence="2"/>
<dbReference type="EMBL" id="QUSL01000060">
    <property type="protein sequence ID" value="RGD77084.1"/>
    <property type="molecule type" value="Genomic_DNA"/>
</dbReference>
<evidence type="ECO:0000259" key="8">
    <source>
        <dbReference type="Pfam" id="PF00696"/>
    </source>
</evidence>
<dbReference type="GeneID" id="64195759"/>
<proteinExistence type="inferred from homology"/>
<evidence type="ECO:0000313" key="10">
    <source>
        <dbReference type="EMBL" id="RGD77084.1"/>
    </source>
</evidence>
<comment type="similarity">
    <text evidence="1">Belongs to the aspartokinase family.</text>
</comment>
<dbReference type="InterPro" id="IPR036393">
    <property type="entry name" value="AceGlu_kinase-like_sf"/>
</dbReference>
<dbReference type="EMBL" id="JAQLKE010000021">
    <property type="protein sequence ID" value="MDB7084640.1"/>
    <property type="molecule type" value="Genomic_DNA"/>
</dbReference>
<dbReference type="SUPFAM" id="SSF53633">
    <property type="entry name" value="Carbamate kinase-like"/>
    <property type="match status" value="1"/>
</dbReference>
<keyword evidence="6" id="KW-0067">ATP-binding</keyword>
<dbReference type="GO" id="GO:0009089">
    <property type="term" value="P:lysine biosynthetic process via diaminopimelate"/>
    <property type="evidence" value="ECO:0007669"/>
    <property type="project" value="TreeGrafter"/>
</dbReference>
<comment type="catalytic activity">
    <reaction evidence="7">
        <text>L-aspartate + ATP = 4-phospho-L-aspartate + ADP</text>
        <dbReference type="Rhea" id="RHEA:23776"/>
        <dbReference type="ChEBI" id="CHEBI:29991"/>
        <dbReference type="ChEBI" id="CHEBI:30616"/>
        <dbReference type="ChEBI" id="CHEBI:57535"/>
        <dbReference type="ChEBI" id="CHEBI:456216"/>
        <dbReference type="EC" id="2.7.2.4"/>
    </reaction>
</comment>
<evidence type="ECO:0000313" key="9">
    <source>
        <dbReference type="EMBL" id="MDB7084640.1"/>
    </source>
</evidence>
<dbReference type="PANTHER" id="PTHR21499">
    <property type="entry name" value="ASPARTATE KINASE"/>
    <property type="match status" value="1"/>
</dbReference>
<evidence type="ECO:0000256" key="5">
    <source>
        <dbReference type="ARBA" id="ARBA00022777"/>
    </source>
</evidence>
<dbReference type="PANTHER" id="PTHR21499:SF3">
    <property type="entry name" value="ASPARTOKINASE"/>
    <property type="match status" value="1"/>
</dbReference>
<evidence type="ECO:0000313" key="11">
    <source>
        <dbReference type="Proteomes" id="UP000261032"/>
    </source>
</evidence>
<dbReference type="GO" id="GO:0005829">
    <property type="term" value="C:cytosol"/>
    <property type="evidence" value="ECO:0007669"/>
    <property type="project" value="TreeGrafter"/>
</dbReference>
<keyword evidence="5 10" id="KW-0418">Kinase</keyword>
<dbReference type="RefSeq" id="WP_008791718.1">
    <property type="nucleotide sequence ID" value="NZ_AP031443.1"/>
</dbReference>
<dbReference type="Proteomes" id="UP001211987">
    <property type="component" value="Unassembled WGS sequence"/>
</dbReference>
<name>A0A3E3E5X6_9FIRM</name>
<evidence type="ECO:0000256" key="7">
    <source>
        <dbReference type="ARBA" id="ARBA00047872"/>
    </source>
</evidence>
<feature type="domain" description="Aspartate/glutamate/uridylate kinase" evidence="8">
    <location>
        <begin position="1"/>
        <end position="210"/>
    </location>
</feature>
<dbReference type="GO" id="GO:0005524">
    <property type="term" value="F:ATP binding"/>
    <property type="evidence" value="ECO:0007669"/>
    <property type="project" value="UniProtKB-KW"/>
</dbReference>
<dbReference type="CDD" id="cd04234">
    <property type="entry name" value="AAK_AK"/>
    <property type="match status" value="1"/>
</dbReference>
<sequence length="352" mass="40529">MIRVLKFGGTALKTNDSIKLVTNVITNNLDHKLLVIVSAMGRYPDAYATDTLNALALNANYDEHCRLLSCGEIISSIVLSSNLKSQGINAISLSSMQLNLKVKHNRLVGLDTKVINKYFETYDVIIVPGFQGIDKFKNIRILEKGDSDYTAVYLARRLNLDEVYIYSDVCGIFTGDPKYINEARLIKHIGYRQALDLAKHKARIICYKALMEGYKKDGFKIKLRSFKDDRIGTLINHDDTNIRTMSIDFNYWLIRFEETIAKSDYSFLHDCFDDDYLIFEEDLAKLETDYTKIDLYTKVHFVGCGLENDEIYRNFLEKFAIVSKNEHDSYYVKAKNQKQDLNLLHDLVVRSD</sequence>
<evidence type="ECO:0000256" key="6">
    <source>
        <dbReference type="ARBA" id="ARBA00022840"/>
    </source>
</evidence>
<reference evidence="10 11" key="1">
    <citation type="submission" date="2018-08" db="EMBL/GenBank/DDBJ databases">
        <title>A genome reference for cultivated species of the human gut microbiota.</title>
        <authorList>
            <person name="Zou Y."/>
            <person name="Xue W."/>
            <person name="Luo G."/>
        </authorList>
    </citation>
    <scope>NUCLEOTIDE SEQUENCE [LARGE SCALE GENOMIC DNA]</scope>
    <source>
        <strain evidence="10 11">OM06-4</strain>
    </source>
</reference>
<dbReference type="Gene3D" id="3.40.1160.10">
    <property type="entry name" value="Acetylglutamate kinase-like"/>
    <property type="match status" value="1"/>
</dbReference>
<dbReference type="Proteomes" id="UP000261032">
    <property type="component" value="Unassembled WGS sequence"/>
</dbReference>
<organism evidence="10 11">
    <name type="scientific">Thomasclavelia ramosa</name>
    <dbReference type="NCBI Taxonomy" id="1547"/>
    <lineage>
        <taxon>Bacteria</taxon>
        <taxon>Bacillati</taxon>
        <taxon>Bacillota</taxon>
        <taxon>Erysipelotrichia</taxon>
        <taxon>Erysipelotrichales</taxon>
        <taxon>Coprobacillaceae</taxon>
        <taxon>Thomasclavelia</taxon>
    </lineage>
</organism>
<protein>
    <recommendedName>
        <fullName evidence="2">aspartate kinase</fullName>
        <ecNumber evidence="2">2.7.2.4</ecNumber>
    </recommendedName>
</protein>
<dbReference type="InterPro" id="IPR001048">
    <property type="entry name" value="Asp/Glu/Uridylate_kinase"/>
</dbReference>
<dbReference type="Pfam" id="PF00696">
    <property type="entry name" value="AA_kinase"/>
    <property type="match status" value="1"/>
</dbReference>
<reference evidence="9" key="2">
    <citation type="submission" date="2023-01" db="EMBL/GenBank/DDBJ databases">
        <title>Human gut microbiome strain richness.</title>
        <authorList>
            <person name="Chen-Liaw A."/>
        </authorList>
    </citation>
    <scope>NUCLEOTIDE SEQUENCE</scope>
    <source>
        <strain evidence="9">1001217st2_G6_1001217B_191108</strain>
    </source>
</reference>
<comment type="caution">
    <text evidence="10">The sequence shown here is derived from an EMBL/GenBank/DDBJ whole genome shotgun (WGS) entry which is preliminary data.</text>
</comment>
<accession>A0A3E3E5X6</accession>
<evidence type="ECO:0000256" key="2">
    <source>
        <dbReference type="ARBA" id="ARBA00013059"/>
    </source>
</evidence>
<dbReference type="GO" id="GO:0009090">
    <property type="term" value="P:homoserine biosynthetic process"/>
    <property type="evidence" value="ECO:0007669"/>
    <property type="project" value="TreeGrafter"/>
</dbReference>
<gene>
    <name evidence="10" type="ORF">DXB93_18175</name>
    <name evidence="9" type="ORF">PM738_12570</name>
</gene>
<evidence type="ECO:0000256" key="1">
    <source>
        <dbReference type="ARBA" id="ARBA00010122"/>
    </source>
</evidence>
<evidence type="ECO:0000256" key="3">
    <source>
        <dbReference type="ARBA" id="ARBA00022679"/>
    </source>
</evidence>
<dbReference type="AlphaFoldDB" id="A0A3E3E5X6"/>